<keyword evidence="2" id="KW-1185">Reference proteome</keyword>
<evidence type="ECO:0000313" key="1">
    <source>
        <dbReference type="Ensembl" id="ENSDNVP00000015873.1"/>
    </source>
</evidence>
<reference evidence="1" key="1">
    <citation type="submission" date="2025-08" db="UniProtKB">
        <authorList>
            <consortium name="Ensembl"/>
        </authorList>
    </citation>
    <scope>IDENTIFICATION</scope>
</reference>
<reference evidence="1" key="2">
    <citation type="submission" date="2025-09" db="UniProtKB">
        <authorList>
            <consortium name="Ensembl"/>
        </authorList>
    </citation>
    <scope>IDENTIFICATION</scope>
</reference>
<protein>
    <submittedName>
        <fullName evidence="1">Uncharacterized protein</fullName>
    </submittedName>
</protein>
<organism evidence="1 2">
    <name type="scientific">Dromaius novaehollandiae</name>
    <name type="common">Emu</name>
    <dbReference type="NCBI Taxonomy" id="8790"/>
    <lineage>
        <taxon>Eukaryota</taxon>
        <taxon>Metazoa</taxon>
        <taxon>Chordata</taxon>
        <taxon>Craniata</taxon>
        <taxon>Vertebrata</taxon>
        <taxon>Euteleostomi</taxon>
        <taxon>Archelosauria</taxon>
        <taxon>Archosauria</taxon>
        <taxon>Dinosauria</taxon>
        <taxon>Saurischia</taxon>
        <taxon>Theropoda</taxon>
        <taxon>Coelurosauria</taxon>
        <taxon>Aves</taxon>
        <taxon>Palaeognathae</taxon>
        <taxon>Casuariiformes</taxon>
        <taxon>Dromaiidae</taxon>
        <taxon>Dromaius</taxon>
    </lineage>
</organism>
<dbReference type="Ensembl" id="ENSDNVT00000019086.1">
    <property type="protein sequence ID" value="ENSDNVP00000015873.1"/>
    <property type="gene ID" value="ENSDNVG00000011170.1"/>
</dbReference>
<proteinExistence type="predicted"/>
<evidence type="ECO:0000313" key="2">
    <source>
        <dbReference type="Proteomes" id="UP000694423"/>
    </source>
</evidence>
<accession>A0A8C4K1D7</accession>
<dbReference type="AlphaFoldDB" id="A0A8C4K1D7"/>
<name>A0A8C4K1D7_DRONO</name>
<sequence length="74" mass="8426">MQPSRPDRRPLIVRLPENLALHNTKEFNSYNIDDNWMQILGLALHRDYTVSPRSEVCLVLADDVGCFAAAQEIS</sequence>
<dbReference type="Proteomes" id="UP000694423">
    <property type="component" value="Unplaced"/>
</dbReference>